<dbReference type="GO" id="GO:0005262">
    <property type="term" value="F:calcium channel activity"/>
    <property type="evidence" value="ECO:0007669"/>
    <property type="project" value="TreeGrafter"/>
</dbReference>
<feature type="transmembrane region" description="Helical" evidence="5">
    <location>
        <begin position="332"/>
        <end position="350"/>
    </location>
</feature>
<sequence length="366" mass="40928">MEPGHQDVNMRLVHFSGNSVLSGCLVLSQPLQYVGNFVSGTEVARHCIGWGGVKLRFGGERECDELLIEGARGIHIISTNRNIYGFANSSHVKVPGSSETISLTLFENGQEYAMENLHTPIVLQLAKTSEFTPPPFGSGLPNEPNPRLPEALIAVDGSRVYQPLVMLRYRIEEEDVSFHFQLQPQNMDARPQYLLVARHIFPPNLNEEDEKGKTFWAVIPPSTKFYGYRQLSAVEVDTYGPNMPPPKPYPFEDQINVTVHVRGYFSSCNSLSGSSSSWSSYGCNVSAESTVMKTVCACNHLTTFAAGWLVAPNTVDFDYIFRNIDFDKNPTLYATEITIAVIFLLLFIWARRKDNSDRQKVCAFGQ</sequence>
<dbReference type="GO" id="GO:0050982">
    <property type="term" value="P:detection of mechanical stimulus"/>
    <property type="evidence" value="ECO:0007669"/>
    <property type="project" value="TreeGrafter"/>
</dbReference>
<dbReference type="PANTHER" id="PTHR10877">
    <property type="entry name" value="POLYCYSTIN FAMILY MEMBER"/>
    <property type="match status" value="1"/>
</dbReference>
<gene>
    <name evidence="6" type="ORF">DILT_LOCUS4884</name>
</gene>
<accession>A0A3P7LEM8</accession>
<dbReference type="Pfam" id="PF01825">
    <property type="entry name" value="GPS"/>
    <property type="match status" value="1"/>
</dbReference>
<evidence type="ECO:0000313" key="7">
    <source>
        <dbReference type="Proteomes" id="UP000281553"/>
    </source>
</evidence>
<evidence type="ECO:0000256" key="5">
    <source>
        <dbReference type="SAM" id="Phobius"/>
    </source>
</evidence>
<keyword evidence="2 5" id="KW-0812">Transmembrane</keyword>
<keyword evidence="7" id="KW-1185">Reference proteome</keyword>
<dbReference type="EMBL" id="UYRU01046297">
    <property type="protein sequence ID" value="VDN09053.1"/>
    <property type="molecule type" value="Genomic_DNA"/>
</dbReference>
<dbReference type="Proteomes" id="UP000281553">
    <property type="component" value="Unassembled WGS sequence"/>
</dbReference>
<dbReference type="GO" id="GO:0016020">
    <property type="term" value="C:membrane"/>
    <property type="evidence" value="ECO:0007669"/>
    <property type="project" value="UniProtKB-SubCell"/>
</dbReference>
<evidence type="ECO:0000256" key="1">
    <source>
        <dbReference type="ARBA" id="ARBA00004370"/>
    </source>
</evidence>
<comment type="subcellular location">
    <subcellularLocation>
        <location evidence="1">Membrane</location>
    </subcellularLocation>
</comment>
<dbReference type="PANTHER" id="PTHR10877:SF150">
    <property type="entry name" value="REJ DOMAIN-CONTAINING PROTEIN"/>
    <property type="match status" value="1"/>
</dbReference>
<evidence type="ECO:0000256" key="2">
    <source>
        <dbReference type="ARBA" id="ARBA00022692"/>
    </source>
</evidence>
<evidence type="ECO:0000256" key="4">
    <source>
        <dbReference type="ARBA" id="ARBA00023136"/>
    </source>
</evidence>
<reference evidence="6 7" key="1">
    <citation type="submission" date="2018-11" db="EMBL/GenBank/DDBJ databases">
        <authorList>
            <consortium name="Pathogen Informatics"/>
        </authorList>
    </citation>
    <scope>NUCLEOTIDE SEQUENCE [LARGE SCALE GENOMIC DNA]</scope>
</reference>
<dbReference type="OrthoDB" id="10039908at2759"/>
<keyword evidence="3 5" id="KW-1133">Transmembrane helix</keyword>
<organism evidence="6 7">
    <name type="scientific">Dibothriocephalus latus</name>
    <name type="common">Fish tapeworm</name>
    <name type="synonym">Diphyllobothrium latum</name>
    <dbReference type="NCBI Taxonomy" id="60516"/>
    <lineage>
        <taxon>Eukaryota</taxon>
        <taxon>Metazoa</taxon>
        <taxon>Spiralia</taxon>
        <taxon>Lophotrochozoa</taxon>
        <taxon>Platyhelminthes</taxon>
        <taxon>Cestoda</taxon>
        <taxon>Eucestoda</taxon>
        <taxon>Diphyllobothriidea</taxon>
        <taxon>Diphyllobothriidae</taxon>
        <taxon>Dibothriocephalus</taxon>
    </lineage>
</organism>
<name>A0A3P7LEM8_DIBLA</name>
<dbReference type="InterPro" id="IPR051223">
    <property type="entry name" value="Polycystin"/>
</dbReference>
<dbReference type="Gene3D" id="2.60.220.50">
    <property type="match status" value="1"/>
</dbReference>
<dbReference type="InterPro" id="IPR000203">
    <property type="entry name" value="GPS"/>
</dbReference>
<dbReference type="SMART" id="SM00303">
    <property type="entry name" value="GPS"/>
    <property type="match status" value="1"/>
</dbReference>
<evidence type="ECO:0000313" key="6">
    <source>
        <dbReference type="EMBL" id="VDN09053.1"/>
    </source>
</evidence>
<dbReference type="AlphaFoldDB" id="A0A3P7LEM8"/>
<proteinExistence type="predicted"/>
<evidence type="ECO:0000256" key="3">
    <source>
        <dbReference type="ARBA" id="ARBA00022989"/>
    </source>
</evidence>
<dbReference type="InterPro" id="IPR046338">
    <property type="entry name" value="GAIN_dom_sf"/>
</dbReference>
<protein>
    <submittedName>
        <fullName evidence="6">Uncharacterized protein</fullName>
    </submittedName>
</protein>
<keyword evidence="4 5" id="KW-0472">Membrane</keyword>